<dbReference type="Proteomes" id="UP000325372">
    <property type="component" value="Unassembled WGS sequence"/>
</dbReference>
<evidence type="ECO:0000256" key="3">
    <source>
        <dbReference type="ARBA" id="ARBA00022989"/>
    </source>
</evidence>
<dbReference type="RefSeq" id="WP_150864007.1">
    <property type="nucleotide sequence ID" value="NZ_VYXP01000005.1"/>
</dbReference>
<keyword evidence="4" id="KW-0472">Membrane</keyword>
<accession>A0A5N0TB32</accession>
<evidence type="ECO:0000313" key="6">
    <source>
        <dbReference type="EMBL" id="KAA9131357.1"/>
    </source>
</evidence>
<proteinExistence type="predicted"/>
<sequence>MFRQFLLISMAAALTASCATPPREPELTSDIVVIEEAQREDYWVTRQDGVYVKVSGRRIPSGCGRVVLRYVIDSRGDVYNAEVLESEPPGGFDKAALAQLAEWDYVPAESNPGRIPVQVTSTVNFTDQKSDC</sequence>
<dbReference type="GO" id="GO:0055085">
    <property type="term" value="P:transmembrane transport"/>
    <property type="evidence" value="ECO:0007669"/>
    <property type="project" value="InterPro"/>
</dbReference>
<dbReference type="AlphaFoldDB" id="A0A5N0TB32"/>
<dbReference type="InterPro" id="IPR037682">
    <property type="entry name" value="TonB_C"/>
</dbReference>
<name>A0A5N0TB32_9GAMM</name>
<evidence type="ECO:0000256" key="1">
    <source>
        <dbReference type="ARBA" id="ARBA00004167"/>
    </source>
</evidence>
<feature type="domain" description="TonB C-terminal" evidence="5">
    <location>
        <begin position="38"/>
        <end position="132"/>
    </location>
</feature>
<dbReference type="Gene3D" id="3.30.1150.10">
    <property type="match status" value="1"/>
</dbReference>
<keyword evidence="3" id="KW-1133">Transmembrane helix</keyword>
<keyword evidence="2" id="KW-0812">Transmembrane</keyword>
<dbReference type="InterPro" id="IPR006260">
    <property type="entry name" value="TonB/TolA_C"/>
</dbReference>
<evidence type="ECO:0000313" key="7">
    <source>
        <dbReference type="Proteomes" id="UP000325372"/>
    </source>
</evidence>
<dbReference type="GO" id="GO:0016020">
    <property type="term" value="C:membrane"/>
    <property type="evidence" value="ECO:0007669"/>
    <property type="project" value="UniProtKB-SubCell"/>
</dbReference>
<gene>
    <name evidence="6" type="ORF">F3N42_08520</name>
</gene>
<dbReference type="NCBIfam" id="TIGR01352">
    <property type="entry name" value="tonB_Cterm"/>
    <property type="match status" value="1"/>
</dbReference>
<dbReference type="EMBL" id="VYXP01000005">
    <property type="protein sequence ID" value="KAA9131357.1"/>
    <property type="molecule type" value="Genomic_DNA"/>
</dbReference>
<dbReference type="Pfam" id="PF03544">
    <property type="entry name" value="TonB_C"/>
    <property type="match status" value="1"/>
</dbReference>
<protein>
    <submittedName>
        <fullName evidence="6">Energy transducer TonB</fullName>
    </submittedName>
</protein>
<reference evidence="6 7" key="1">
    <citation type="submission" date="2019-09" db="EMBL/GenBank/DDBJ databases">
        <title>Wenzhouxiangella sp. Genome sequencing and assembly.</title>
        <authorList>
            <person name="Zhang R."/>
        </authorList>
    </citation>
    <scope>NUCLEOTIDE SEQUENCE [LARGE SCALE GENOMIC DNA]</scope>
    <source>
        <strain evidence="6 7">W260</strain>
    </source>
</reference>
<comment type="subcellular location">
    <subcellularLocation>
        <location evidence="1">Membrane</location>
        <topology evidence="1">Single-pass membrane protein</topology>
    </subcellularLocation>
</comment>
<evidence type="ECO:0000256" key="2">
    <source>
        <dbReference type="ARBA" id="ARBA00022692"/>
    </source>
</evidence>
<dbReference type="PROSITE" id="PS51257">
    <property type="entry name" value="PROKAR_LIPOPROTEIN"/>
    <property type="match status" value="1"/>
</dbReference>
<evidence type="ECO:0000256" key="4">
    <source>
        <dbReference type="ARBA" id="ARBA00023136"/>
    </source>
</evidence>
<dbReference type="PROSITE" id="PS52015">
    <property type="entry name" value="TONB_CTD"/>
    <property type="match status" value="1"/>
</dbReference>
<organism evidence="6 7">
    <name type="scientific">Marinihelvus fidelis</name>
    <dbReference type="NCBI Taxonomy" id="2613842"/>
    <lineage>
        <taxon>Bacteria</taxon>
        <taxon>Pseudomonadati</taxon>
        <taxon>Pseudomonadota</taxon>
        <taxon>Gammaproteobacteria</taxon>
        <taxon>Chromatiales</taxon>
        <taxon>Wenzhouxiangellaceae</taxon>
        <taxon>Marinihelvus</taxon>
    </lineage>
</organism>
<keyword evidence="7" id="KW-1185">Reference proteome</keyword>
<comment type="caution">
    <text evidence="6">The sequence shown here is derived from an EMBL/GenBank/DDBJ whole genome shotgun (WGS) entry which is preliminary data.</text>
</comment>
<dbReference type="SUPFAM" id="SSF74653">
    <property type="entry name" value="TolA/TonB C-terminal domain"/>
    <property type="match status" value="1"/>
</dbReference>
<evidence type="ECO:0000259" key="5">
    <source>
        <dbReference type="PROSITE" id="PS52015"/>
    </source>
</evidence>